<dbReference type="Proteomes" id="UP000605848">
    <property type="component" value="Unassembled WGS sequence"/>
</dbReference>
<sequence length="190" mass="21343">AEHAQQPLLPEEYILTNSVSDLIEESLGRGWIFSTDLQELISAMDRRLASFGIDELAQVFDFEEVQVWSNTTRSIPTRSHGAVAMRNAAFLLIQLRAMGFRVDDTLLTSRLRPLLATKKFLVGREFYVFWQQKLEAKRKDFVLYCAPVPHNPALKEASLPLGHVMRTVSDGSRIVGVEVTPPPSSEVSSD</sequence>
<evidence type="ECO:0000313" key="2">
    <source>
        <dbReference type="Proteomes" id="UP000605848"/>
    </source>
</evidence>
<organism evidence="1 2">
    <name type="scientific">Microvirga aerilata</name>
    <dbReference type="NCBI Taxonomy" id="670292"/>
    <lineage>
        <taxon>Bacteria</taxon>
        <taxon>Pseudomonadati</taxon>
        <taxon>Pseudomonadota</taxon>
        <taxon>Alphaproteobacteria</taxon>
        <taxon>Hyphomicrobiales</taxon>
        <taxon>Methylobacteriaceae</taxon>
        <taxon>Microvirga</taxon>
    </lineage>
</organism>
<evidence type="ECO:0000313" key="1">
    <source>
        <dbReference type="EMBL" id="MBL0408629.1"/>
    </source>
</evidence>
<reference evidence="1" key="1">
    <citation type="submission" date="2021-01" db="EMBL/GenBank/DDBJ databases">
        <title>Microvirga sp.</title>
        <authorList>
            <person name="Kim M.K."/>
        </authorList>
    </citation>
    <scope>NUCLEOTIDE SEQUENCE</scope>
    <source>
        <strain evidence="1">5420S-16</strain>
    </source>
</reference>
<dbReference type="EMBL" id="JAEQMY010000349">
    <property type="protein sequence ID" value="MBL0408629.1"/>
    <property type="molecule type" value="Genomic_DNA"/>
</dbReference>
<dbReference type="RefSeq" id="WP_202066646.1">
    <property type="nucleotide sequence ID" value="NZ_JAEQMY010000349.1"/>
</dbReference>
<gene>
    <name evidence="1" type="ORF">JKG68_32760</name>
</gene>
<accession>A0A937D1D9</accession>
<comment type="caution">
    <text evidence="1">The sequence shown here is derived from an EMBL/GenBank/DDBJ whole genome shotgun (WGS) entry which is preliminary data.</text>
</comment>
<keyword evidence="2" id="KW-1185">Reference proteome</keyword>
<name>A0A937D1D9_9HYPH</name>
<protein>
    <submittedName>
        <fullName evidence="1">Uncharacterized protein</fullName>
    </submittedName>
</protein>
<feature type="non-terminal residue" evidence="1">
    <location>
        <position position="1"/>
    </location>
</feature>
<proteinExistence type="predicted"/>
<dbReference type="AlphaFoldDB" id="A0A937D1D9"/>